<dbReference type="eggNOG" id="KOG3290">
    <property type="taxonomic scope" value="Eukaryota"/>
</dbReference>
<dbReference type="OrthoDB" id="2328924at2759"/>
<organism evidence="6 7">
    <name type="scientific">Tetranychus urticae</name>
    <name type="common">Two-spotted spider mite</name>
    <dbReference type="NCBI Taxonomy" id="32264"/>
    <lineage>
        <taxon>Eukaryota</taxon>
        <taxon>Metazoa</taxon>
        <taxon>Ecdysozoa</taxon>
        <taxon>Arthropoda</taxon>
        <taxon>Chelicerata</taxon>
        <taxon>Arachnida</taxon>
        <taxon>Acari</taxon>
        <taxon>Acariformes</taxon>
        <taxon>Trombidiformes</taxon>
        <taxon>Prostigmata</taxon>
        <taxon>Eleutherengona</taxon>
        <taxon>Raphignathae</taxon>
        <taxon>Tetranychoidea</taxon>
        <taxon>Tetranychidae</taxon>
        <taxon>Tetranychus</taxon>
    </lineage>
</organism>
<dbReference type="InterPro" id="IPR047128">
    <property type="entry name" value="PhyH"/>
</dbReference>
<evidence type="ECO:0000313" key="7">
    <source>
        <dbReference type="Proteomes" id="UP000015104"/>
    </source>
</evidence>
<dbReference type="InterPro" id="IPR008775">
    <property type="entry name" value="Phytyl_CoA_dOase-like"/>
</dbReference>
<dbReference type="STRING" id="32264.T1KSB6"/>
<comment type="similarity">
    <text evidence="1">Belongs to the PhyH family.</text>
</comment>
<dbReference type="GO" id="GO:0048244">
    <property type="term" value="F:phytanoyl-CoA dioxygenase activity"/>
    <property type="evidence" value="ECO:0007669"/>
    <property type="project" value="UniProtKB-EC"/>
</dbReference>
<dbReference type="Proteomes" id="UP000015104">
    <property type="component" value="Unassembled WGS sequence"/>
</dbReference>
<evidence type="ECO:0000256" key="1">
    <source>
        <dbReference type="ARBA" id="ARBA00005830"/>
    </source>
</evidence>
<sequence>MSSDIAANQFDRGNNSFDSTKSVSSIERARLIYNNGNDETRIGFDGSFKSPQSSLTTTATTLTQSKHDTGSATDDQEQTKSKKKPANWLDVLQIDPKVYWPKKYRYTAEPRPGSYYMLNVRERDFYEDNGFLIVKNLIPANMIGKIVSNLESKARSSEPSINSALTNETLKALISSPRISRYASAFCGNNLMAMTCSPIYDYIYSDLQSNCFQRDLHCLPFRPADRIVSVWIALESCGIEMDASQSNSVQYMVIPGSHRTGYLETIYSDDEGNKVRMFYERIPEVQRIKDEASSKEIRKITLKPGDALFYHPLLAYTVKLNNQEKHSDGQLIAISCRYASSDCDYIEITSGSTYQDEVPPHLVNTVFDYNLNKDFWRNQGLLIKGKRSNL</sequence>
<dbReference type="Pfam" id="PF05721">
    <property type="entry name" value="PhyH"/>
    <property type="match status" value="1"/>
</dbReference>
<evidence type="ECO:0000256" key="3">
    <source>
        <dbReference type="ARBA" id="ARBA00034921"/>
    </source>
</evidence>
<reference evidence="6" key="2">
    <citation type="submission" date="2015-06" db="UniProtKB">
        <authorList>
            <consortium name="EnsemblMetazoa"/>
        </authorList>
    </citation>
    <scope>IDENTIFICATION</scope>
</reference>
<feature type="region of interest" description="Disordered" evidence="5">
    <location>
        <begin position="43"/>
        <end position="84"/>
    </location>
</feature>
<dbReference type="EMBL" id="CAEY01000424">
    <property type="status" value="NOT_ANNOTATED_CDS"/>
    <property type="molecule type" value="Genomic_DNA"/>
</dbReference>
<proteinExistence type="inferred from homology"/>
<dbReference type="EnsemblMetazoa" id="tetur19g02570.1">
    <property type="protein sequence ID" value="tetur19g02570.1"/>
    <property type="gene ID" value="tetur19g02570"/>
</dbReference>
<protein>
    <recommendedName>
        <fullName evidence="2">phytanoyl-CoA dioxygenase</fullName>
        <ecNumber evidence="2">1.14.11.18</ecNumber>
    </recommendedName>
    <alternativeName>
        <fullName evidence="3">Phytanic acid oxidase</fullName>
    </alternativeName>
    <alternativeName>
        <fullName evidence="4">Phytanoyl-CoA alpha-hydroxylase</fullName>
    </alternativeName>
</protein>
<reference evidence="7" key="1">
    <citation type="submission" date="2011-08" db="EMBL/GenBank/DDBJ databases">
        <authorList>
            <person name="Rombauts S."/>
        </authorList>
    </citation>
    <scope>NUCLEOTIDE SEQUENCE</scope>
    <source>
        <strain evidence="7">London</strain>
    </source>
</reference>
<evidence type="ECO:0000256" key="4">
    <source>
        <dbReference type="ARBA" id="ARBA00034924"/>
    </source>
</evidence>
<dbReference type="SUPFAM" id="SSF51197">
    <property type="entry name" value="Clavaminate synthase-like"/>
    <property type="match status" value="1"/>
</dbReference>
<dbReference type="PANTHER" id="PTHR21308:SF1">
    <property type="entry name" value="PHYTANOYL-COA DIOXYGENASE, PEROXISOMAL"/>
    <property type="match status" value="1"/>
</dbReference>
<name>T1KSB6_TETUR</name>
<evidence type="ECO:0000256" key="5">
    <source>
        <dbReference type="SAM" id="MobiDB-lite"/>
    </source>
</evidence>
<dbReference type="PANTHER" id="PTHR21308">
    <property type="entry name" value="PHYTANOYL-COA ALPHA-HYDROXYLASE"/>
    <property type="match status" value="1"/>
</dbReference>
<dbReference type="GO" id="GO:0001561">
    <property type="term" value="P:fatty acid alpha-oxidation"/>
    <property type="evidence" value="ECO:0007669"/>
    <property type="project" value="InterPro"/>
</dbReference>
<gene>
    <name evidence="6" type="primary">107366879</name>
</gene>
<dbReference type="OMA" id="GYLETIY"/>
<dbReference type="Gene3D" id="2.60.120.620">
    <property type="entry name" value="q2cbj1_9rhob like domain"/>
    <property type="match status" value="1"/>
</dbReference>
<dbReference type="KEGG" id="tut:107366879"/>
<evidence type="ECO:0000256" key="2">
    <source>
        <dbReference type="ARBA" id="ARBA00034809"/>
    </source>
</evidence>
<feature type="compositionally biased region" description="Low complexity" evidence="5">
    <location>
        <begin position="52"/>
        <end position="64"/>
    </location>
</feature>
<accession>T1KSB6</accession>
<dbReference type="EC" id="1.14.11.18" evidence="2"/>
<dbReference type="HOGENOM" id="CLU_708500_0_0_1"/>
<evidence type="ECO:0000313" key="6">
    <source>
        <dbReference type="EnsemblMetazoa" id="tetur19g02570.1"/>
    </source>
</evidence>
<feature type="region of interest" description="Disordered" evidence="5">
    <location>
        <begin position="1"/>
        <end position="21"/>
    </location>
</feature>
<keyword evidence="7" id="KW-1185">Reference proteome</keyword>
<dbReference type="AlphaFoldDB" id="T1KSB6"/>